<keyword evidence="2" id="KW-1003">Cell membrane</keyword>
<dbReference type="GO" id="GO:0022904">
    <property type="term" value="P:respiratory electron transport chain"/>
    <property type="evidence" value="ECO:0007669"/>
    <property type="project" value="InterPro"/>
</dbReference>
<proteinExistence type="predicted"/>
<evidence type="ECO:0000259" key="7">
    <source>
        <dbReference type="Pfam" id="PF01292"/>
    </source>
</evidence>
<evidence type="ECO:0000313" key="8">
    <source>
        <dbReference type="EMBL" id="CFX27560.1"/>
    </source>
</evidence>
<evidence type="ECO:0000256" key="4">
    <source>
        <dbReference type="ARBA" id="ARBA00022989"/>
    </source>
</evidence>
<dbReference type="InterPro" id="IPR051817">
    <property type="entry name" value="FDH_cytochrome_b556_subunit"/>
</dbReference>
<keyword evidence="3 6" id="KW-0812">Transmembrane</keyword>
<dbReference type="RefSeq" id="WP_046496267.1">
    <property type="nucleotide sequence ID" value="NZ_CGIH01000013.1"/>
</dbReference>
<evidence type="ECO:0000256" key="3">
    <source>
        <dbReference type="ARBA" id="ARBA00022692"/>
    </source>
</evidence>
<keyword evidence="4 6" id="KW-1133">Transmembrane helix</keyword>
<dbReference type="OrthoDB" id="1808646at2"/>
<dbReference type="Proteomes" id="UP000045545">
    <property type="component" value="Unassembled WGS sequence"/>
</dbReference>
<feature type="domain" description="Cytochrome b561 bacterial/Ni-hydrogenase" evidence="7">
    <location>
        <begin position="13"/>
        <end position="192"/>
    </location>
</feature>
<dbReference type="SUPFAM" id="SSF81342">
    <property type="entry name" value="Transmembrane di-heme cytochromes"/>
    <property type="match status" value="1"/>
</dbReference>
<comment type="subcellular location">
    <subcellularLocation>
        <location evidence="1">Cell membrane</location>
        <topology evidence="1">Multi-pass membrane protein</topology>
    </subcellularLocation>
</comment>
<keyword evidence="5 6" id="KW-0472">Membrane</keyword>
<dbReference type="AlphaFoldDB" id="A0A0E4GCW5"/>
<gene>
    <name evidence="8" type="ORF">901</name>
</gene>
<evidence type="ECO:0000256" key="2">
    <source>
        <dbReference type="ARBA" id="ARBA00022475"/>
    </source>
</evidence>
<name>A0A0E4GCW5_9FIRM</name>
<reference evidence="8 9" key="1">
    <citation type="submission" date="2015-03" db="EMBL/GenBank/DDBJ databases">
        <authorList>
            <person name="Murphy D."/>
        </authorList>
    </citation>
    <scope>NUCLEOTIDE SEQUENCE [LARGE SCALE GENOMIC DNA]</scope>
    <source>
        <strain evidence="8 9">OL-4</strain>
    </source>
</reference>
<dbReference type="GO" id="GO:0009061">
    <property type="term" value="P:anaerobic respiration"/>
    <property type="evidence" value="ECO:0007669"/>
    <property type="project" value="TreeGrafter"/>
</dbReference>
<evidence type="ECO:0000313" key="9">
    <source>
        <dbReference type="Proteomes" id="UP000045545"/>
    </source>
</evidence>
<feature type="transmembrane region" description="Helical" evidence="6">
    <location>
        <begin position="55"/>
        <end position="74"/>
    </location>
</feature>
<organism evidence="8 9">
    <name type="scientific">Syntrophomonas zehnderi OL-4</name>
    <dbReference type="NCBI Taxonomy" id="690567"/>
    <lineage>
        <taxon>Bacteria</taxon>
        <taxon>Bacillati</taxon>
        <taxon>Bacillota</taxon>
        <taxon>Clostridia</taxon>
        <taxon>Eubacteriales</taxon>
        <taxon>Syntrophomonadaceae</taxon>
        <taxon>Syntrophomonas</taxon>
    </lineage>
</organism>
<dbReference type="PANTHER" id="PTHR30074">
    <property type="entry name" value="FORMATE DEHYDROGENASE, NITRATE-INDUCIBLE, CYTOCHROME B556 FDN SUBUNIT"/>
    <property type="match status" value="1"/>
</dbReference>
<dbReference type="InterPro" id="IPR016174">
    <property type="entry name" value="Di-haem_cyt_TM"/>
</dbReference>
<evidence type="ECO:0000256" key="1">
    <source>
        <dbReference type="ARBA" id="ARBA00004651"/>
    </source>
</evidence>
<feature type="transmembrane region" description="Helical" evidence="6">
    <location>
        <begin position="123"/>
        <end position="145"/>
    </location>
</feature>
<accession>A0A0E4GCW5</accession>
<dbReference type="InterPro" id="IPR011577">
    <property type="entry name" value="Cyt_b561_bac/Ni-Hgenase"/>
</dbReference>
<dbReference type="GO" id="GO:0015944">
    <property type="term" value="P:formate oxidation"/>
    <property type="evidence" value="ECO:0007669"/>
    <property type="project" value="TreeGrafter"/>
</dbReference>
<dbReference type="PANTHER" id="PTHR30074:SF6">
    <property type="entry name" value="FORMATE DEHYDROGENASE GAMMA SUBUNIT"/>
    <property type="match status" value="1"/>
</dbReference>
<dbReference type="EMBL" id="CGIH01000013">
    <property type="protein sequence ID" value="CFX27560.1"/>
    <property type="molecule type" value="Genomic_DNA"/>
</dbReference>
<dbReference type="GO" id="GO:0009326">
    <property type="term" value="C:formate dehydrogenase complex"/>
    <property type="evidence" value="ECO:0007669"/>
    <property type="project" value="TreeGrafter"/>
</dbReference>
<dbReference type="Gene3D" id="1.20.950.20">
    <property type="entry name" value="Transmembrane di-heme cytochromes, Chain C"/>
    <property type="match status" value="1"/>
</dbReference>
<feature type="transmembrane region" description="Helical" evidence="6">
    <location>
        <begin position="20"/>
        <end position="43"/>
    </location>
</feature>
<dbReference type="GO" id="GO:0005886">
    <property type="term" value="C:plasma membrane"/>
    <property type="evidence" value="ECO:0007669"/>
    <property type="project" value="UniProtKB-SubCell"/>
</dbReference>
<dbReference type="Pfam" id="PF01292">
    <property type="entry name" value="Ni_hydr_CYTB"/>
    <property type="match status" value="1"/>
</dbReference>
<dbReference type="STRING" id="690567.901"/>
<protein>
    <submittedName>
        <fullName evidence="8">Di-haem cytochrome, transmembrane</fullName>
    </submittedName>
</protein>
<evidence type="ECO:0000256" key="6">
    <source>
        <dbReference type="SAM" id="Phobius"/>
    </source>
</evidence>
<sequence length="219" mass="24667">MSEVRGKVLKHGEQTRTMHWVHLVAFIILALTGIGFYFNIGFINNMFGGGANASMVHRWAGVVFVVGPALYILLNFERFARFVDTITTITKDDIGWLKTMGGYIPFLKGEVPPQDKYNAGQKMLGLIIIIGCLLLILTGFPMWLWRAVVPPAFLAFCYSVHFWVAAILILAVCGHFFLAAIHPKSRVEFASMMIDGYIDAEISAHHNEKWFNTLEEVKE</sequence>
<dbReference type="GO" id="GO:0036397">
    <property type="term" value="F:formate dehydrogenase (quinone) activity"/>
    <property type="evidence" value="ECO:0007669"/>
    <property type="project" value="TreeGrafter"/>
</dbReference>
<keyword evidence="9" id="KW-1185">Reference proteome</keyword>
<evidence type="ECO:0000256" key="5">
    <source>
        <dbReference type="ARBA" id="ARBA00023136"/>
    </source>
</evidence>
<dbReference type="GO" id="GO:0009055">
    <property type="term" value="F:electron transfer activity"/>
    <property type="evidence" value="ECO:0007669"/>
    <property type="project" value="InterPro"/>
</dbReference>
<feature type="transmembrane region" description="Helical" evidence="6">
    <location>
        <begin position="151"/>
        <end position="178"/>
    </location>
</feature>